<dbReference type="PANTHER" id="PTHR31960:SF3">
    <property type="entry name" value="F-BOX PROTEIN PP2-A13"/>
    <property type="match status" value="1"/>
</dbReference>
<evidence type="ECO:0000259" key="2">
    <source>
        <dbReference type="PROSITE" id="PS50181"/>
    </source>
</evidence>
<sequence length="312" mass="35792">MNLDLVLGWGVVLFAFLPLNLVVKIFRFSLMGANLSDTSGRMSGLEAMPENCVALVLMHMDPPEICKLAGVNRLFRDAASADFIWESKLPSNYLFLMDKVFEFDEKERAMVNLRKKDVYARLCRRNPLNGVSKEFWLDKKTGGLSMAISWKALTITGIDDRRYWNHIFTEESRFQTIAYLYQTWWLEVNGELKFQFPEGRYSVFFRLHLGKPSKRLGRRVCNTEQVHGWDIKPVRFQLKTSDNQHIESKCFLGSPGNWVNYYVGDFTIGSSGSNSLMKLKFSLTQIDCTHTKGGLCLDSVLIQPFPLANEAK</sequence>
<dbReference type="PROSITE" id="PS50181">
    <property type="entry name" value="FBOX"/>
    <property type="match status" value="1"/>
</dbReference>
<dbReference type="PANTHER" id="PTHR31960">
    <property type="entry name" value="F-BOX PROTEIN PP2-A15"/>
    <property type="match status" value="1"/>
</dbReference>
<dbReference type="CDD" id="cd22162">
    <property type="entry name" value="F-box_AtSKIP3-like"/>
    <property type="match status" value="1"/>
</dbReference>
<accession>A0A5A7U410</accession>
<dbReference type="InterPro" id="IPR001810">
    <property type="entry name" value="F-box_dom"/>
</dbReference>
<proteinExistence type="predicted"/>
<feature type="domain" description="F-box" evidence="2">
    <location>
        <begin position="42"/>
        <end position="88"/>
    </location>
</feature>
<name>A0A5A7U410_CUCMM</name>
<dbReference type="AlphaFoldDB" id="A0A5A7U410"/>
<dbReference type="Pfam" id="PF00646">
    <property type="entry name" value="F-box"/>
    <property type="match status" value="1"/>
</dbReference>
<dbReference type="SUPFAM" id="SSF81383">
    <property type="entry name" value="F-box domain"/>
    <property type="match status" value="1"/>
</dbReference>
<dbReference type="STRING" id="1194695.A0A5A7U410"/>
<comment type="caution">
    <text evidence="3">The sequence shown here is derived from an EMBL/GenBank/DDBJ whole genome shotgun (WGS) entry which is preliminary data.</text>
</comment>
<dbReference type="SMART" id="SM00256">
    <property type="entry name" value="FBOX"/>
    <property type="match status" value="1"/>
</dbReference>
<protein>
    <submittedName>
        <fullName evidence="3">F-box protein PP2-A13</fullName>
    </submittedName>
</protein>
<evidence type="ECO:0000256" key="1">
    <source>
        <dbReference type="SAM" id="Phobius"/>
    </source>
</evidence>
<reference evidence="3 4" key="1">
    <citation type="submission" date="2019-08" db="EMBL/GenBank/DDBJ databases">
        <title>Draft genome sequences of two oriental melons (Cucumis melo L. var makuwa).</title>
        <authorList>
            <person name="Kwon S.-Y."/>
        </authorList>
    </citation>
    <scope>NUCLEOTIDE SEQUENCE [LARGE SCALE GENOMIC DNA]</scope>
    <source>
        <strain evidence="4">cv. SW 3</strain>
        <tissue evidence="3">Leaf</tissue>
    </source>
</reference>
<keyword evidence="1" id="KW-0812">Transmembrane</keyword>
<dbReference type="Pfam" id="PF14299">
    <property type="entry name" value="PP2"/>
    <property type="match status" value="1"/>
</dbReference>
<dbReference type="Proteomes" id="UP000321393">
    <property type="component" value="Unassembled WGS sequence"/>
</dbReference>
<dbReference type="InterPro" id="IPR025886">
    <property type="entry name" value="PP2-like"/>
</dbReference>
<dbReference type="OrthoDB" id="9970274at2759"/>
<dbReference type="EMBL" id="SSTE01012362">
    <property type="protein sequence ID" value="KAA0048996.1"/>
    <property type="molecule type" value="Genomic_DNA"/>
</dbReference>
<keyword evidence="1" id="KW-0472">Membrane</keyword>
<evidence type="ECO:0000313" key="3">
    <source>
        <dbReference type="EMBL" id="KAA0048996.1"/>
    </source>
</evidence>
<feature type="transmembrane region" description="Helical" evidence="1">
    <location>
        <begin position="6"/>
        <end position="26"/>
    </location>
</feature>
<dbReference type="InterPro" id="IPR036047">
    <property type="entry name" value="F-box-like_dom_sf"/>
</dbReference>
<organism evidence="3 4">
    <name type="scientific">Cucumis melo var. makuwa</name>
    <name type="common">Oriental melon</name>
    <dbReference type="NCBI Taxonomy" id="1194695"/>
    <lineage>
        <taxon>Eukaryota</taxon>
        <taxon>Viridiplantae</taxon>
        <taxon>Streptophyta</taxon>
        <taxon>Embryophyta</taxon>
        <taxon>Tracheophyta</taxon>
        <taxon>Spermatophyta</taxon>
        <taxon>Magnoliopsida</taxon>
        <taxon>eudicotyledons</taxon>
        <taxon>Gunneridae</taxon>
        <taxon>Pentapetalae</taxon>
        <taxon>rosids</taxon>
        <taxon>fabids</taxon>
        <taxon>Cucurbitales</taxon>
        <taxon>Cucurbitaceae</taxon>
        <taxon>Benincaseae</taxon>
        <taxon>Cucumis</taxon>
    </lineage>
</organism>
<evidence type="ECO:0000313" key="4">
    <source>
        <dbReference type="Proteomes" id="UP000321393"/>
    </source>
</evidence>
<gene>
    <name evidence="3" type="ORF">E6C27_scaffold171G002200</name>
</gene>
<keyword evidence="1" id="KW-1133">Transmembrane helix</keyword>